<comment type="caution">
    <text evidence="1">The sequence shown here is derived from an EMBL/GenBank/DDBJ whole genome shotgun (WGS) entry which is preliminary data.</text>
</comment>
<protein>
    <submittedName>
        <fullName evidence="1">Uncharacterized protein</fullName>
    </submittedName>
</protein>
<sequence>MAGDGGLGELVFGVPAQLGEFVGALAPAGDIAVGIVVDDAPGGVVSKGVGAAQLIDAGHLVAGRVPAVVAFEHRSASAIVVTITGISTSCAAPSRAHASSRR</sequence>
<dbReference type="EMBL" id="QKOE01000056">
    <property type="protein sequence ID" value="PZA14249.1"/>
    <property type="molecule type" value="Genomic_DNA"/>
</dbReference>
<accession>A0A323UPC4</accession>
<name>A0A323UPC4_9RHOO</name>
<proteinExistence type="predicted"/>
<gene>
    <name evidence="1" type="ORF">DNK49_22895</name>
</gene>
<evidence type="ECO:0000313" key="2">
    <source>
        <dbReference type="Proteomes" id="UP000248259"/>
    </source>
</evidence>
<keyword evidence="2" id="KW-1185">Reference proteome</keyword>
<dbReference type="AlphaFoldDB" id="A0A323UPC4"/>
<dbReference type="Proteomes" id="UP000248259">
    <property type="component" value="Unassembled WGS sequence"/>
</dbReference>
<evidence type="ECO:0000313" key="1">
    <source>
        <dbReference type="EMBL" id="PZA14249.1"/>
    </source>
</evidence>
<organism evidence="1 2">
    <name type="scientific">Parazoarcus communis SWub3 = DSM 12120</name>
    <dbReference type="NCBI Taxonomy" id="1121029"/>
    <lineage>
        <taxon>Bacteria</taxon>
        <taxon>Pseudomonadati</taxon>
        <taxon>Pseudomonadota</taxon>
        <taxon>Betaproteobacteria</taxon>
        <taxon>Rhodocyclales</taxon>
        <taxon>Zoogloeaceae</taxon>
        <taxon>Parazoarcus</taxon>
    </lineage>
</organism>
<reference evidence="1 2" key="1">
    <citation type="submission" date="2018-06" db="EMBL/GenBank/DDBJ databases">
        <title>Azoarcus communis strain SWub3 genome.</title>
        <authorList>
            <person name="Zorraquino Salvo V."/>
            <person name="Toubiana D."/>
            <person name="Blumwald E."/>
        </authorList>
    </citation>
    <scope>NUCLEOTIDE SEQUENCE [LARGE SCALE GENOMIC DNA]</scope>
    <source>
        <strain evidence="1 2">SWub3</strain>
    </source>
</reference>